<keyword evidence="1" id="KW-0472">Membrane</keyword>
<evidence type="ECO:0000256" key="1">
    <source>
        <dbReference type="SAM" id="Phobius"/>
    </source>
</evidence>
<reference evidence="2 3" key="1">
    <citation type="submission" date="2018-02" db="EMBL/GenBank/DDBJ databases">
        <title>Draft genome of wild Prunus yedoensis var. nudiflora.</title>
        <authorList>
            <person name="Baek S."/>
            <person name="Kim J.-H."/>
            <person name="Choi K."/>
            <person name="Kim G.-B."/>
            <person name="Cho A."/>
            <person name="Jang H."/>
            <person name="Shin C.-H."/>
            <person name="Yu H.-J."/>
            <person name="Mun J.-H."/>
        </authorList>
    </citation>
    <scope>NUCLEOTIDE SEQUENCE [LARGE SCALE GENOMIC DNA]</scope>
    <source>
        <strain evidence="3">cv. Jeju island</strain>
        <tissue evidence="2">Leaf</tissue>
    </source>
</reference>
<name>A0A314UVP4_PRUYE</name>
<organism evidence="2 3">
    <name type="scientific">Prunus yedoensis var. nudiflora</name>
    <dbReference type="NCBI Taxonomy" id="2094558"/>
    <lineage>
        <taxon>Eukaryota</taxon>
        <taxon>Viridiplantae</taxon>
        <taxon>Streptophyta</taxon>
        <taxon>Embryophyta</taxon>
        <taxon>Tracheophyta</taxon>
        <taxon>Spermatophyta</taxon>
        <taxon>Magnoliopsida</taxon>
        <taxon>eudicotyledons</taxon>
        <taxon>Gunneridae</taxon>
        <taxon>Pentapetalae</taxon>
        <taxon>rosids</taxon>
        <taxon>fabids</taxon>
        <taxon>Rosales</taxon>
        <taxon>Rosaceae</taxon>
        <taxon>Amygdaloideae</taxon>
        <taxon>Amygdaleae</taxon>
        <taxon>Prunus</taxon>
    </lineage>
</organism>
<accession>A0A314UVP4</accession>
<comment type="caution">
    <text evidence="2">The sequence shown here is derived from an EMBL/GenBank/DDBJ whole genome shotgun (WGS) entry which is preliminary data.</text>
</comment>
<keyword evidence="1" id="KW-1133">Transmembrane helix</keyword>
<keyword evidence="3" id="KW-1185">Reference proteome</keyword>
<feature type="transmembrane region" description="Helical" evidence="1">
    <location>
        <begin position="147"/>
        <end position="171"/>
    </location>
</feature>
<protein>
    <submittedName>
        <fullName evidence="2">Uncharacterized protein</fullName>
    </submittedName>
</protein>
<evidence type="ECO:0000313" key="2">
    <source>
        <dbReference type="EMBL" id="PQM41461.1"/>
    </source>
</evidence>
<keyword evidence="1" id="KW-0812">Transmembrane</keyword>
<sequence>MLRAKCRRCNRSIIARLLTSIVEVGAIGDCRYYHFIIHLLKKIYGELDWKCWFLEAWCPDCGGGVCRGLCSFYYNQGIGGFGGFGVIESFGGASGVFGEIWGFRALGGLGGLGALRILGGLGPSGVLGLWGFWGIGGFGSFGGFEGFGVWGLFGGLGVLRVAAASSAMVVLRSLPLIISYSLIAAPVLEGAADALAQHQVDALAQPIYIY</sequence>
<evidence type="ECO:0000313" key="3">
    <source>
        <dbReference type="Proteomes" id="UP000250321"/>
    </source>
</evidence>
<proteinExistence type="predicted"/>
<gene>
    <name evidence="2" type="ORF">Pyn_20612</name>
</gene>
<dbReference type="AlphaFoldDB" id="A0A314UVP4"/>
<feature type="transmembrane region" description="Helical" evidence="1">
    <location>
        <begin position="114"/>
        <end position="135"/>
    </location>
</feature>
<dbReference type="Proteomes" id="UP000250321">
    <property type="component" value="Unassembled WGS sequence"/>
</dbReference>
<dbReference type="EMBL" id="PJQY01002956">
    <property type="protein sequence ID" value="PQM41461.1"/>
    <property type="molecule type" value="Genomic_DNA"/>
</dbReference>